<dbReference type="AlphaFoldDB" id="A0AAN1MJA1"/>
<gene>
    <name evidence="2" type="ORF">C2L64_13420</name>
</gene>
<dbReference type="Proteomes" id="UP000236649">
    <property type="component" value="Chromosome 1"/>
</dbReference>
<reference evidence="2 3" key="1">
    <citation type="submission" date="2018-01" db="EMBL/GenBank/DDBJ databases">
        <title>Species boundaries and ecological features among Paraburkholderia terrae DSMZ17804T, P. hospita DSMZ17164T and P. caribensis DSMZ13236T.</title>
        <authorList>
            <person name="Pratama A.A."/>
        </authorList>
    </citation>
    <scope>NUCLEOTIDE SEQUENCE [LARGE SCALE GENOMIC DNA]</scope>
    <source>
        <strain evidence="2 3">DSM 17164</strain>
    </source>
</reference>
<dbReference type="InterPro" id="IPR016181">
    <property type="entry name" value="Acyl_CoA_acyltransferase"/>
</dbReference>
<name>A0AAN1MJA1_9BURK</name>
<dbReference type="EMBL" id="CP026105">
    <property type="protein sequence ID" value="AUT69187.1"/>
    <property type="molecule type" value="Genomic_DNA"/>
</dbReference>
<evidence type="ECO:0000313" key="2">
    <source>
        <dbReference type="EMBL" id="AUT69187.1"/>
    </source>
</evidence>
<dbReference type="InterPro" id="IPR038740">
    <property type="entry name" value="BioF2-like_GNAT_dom"/>
</dbReference>
<dbReference type="RefSeq" id="WP_090839229.1">
    <property type="nucleotide sequence ID" value="NZ_CADFGJ010000090.1"/>
</dbReference>
<accession>A0AAN1MJA1</accession>
<dbReference type="GeneID" id="55529331"/>
<feature type="domain" description="BioF2-like acetyltransferase" evidence="1">
    <location>
        <begin position="185"/>
        <end position="323"/>
    </location>
</feature>
<evidence type="ECO:0000259" key="1">
    <source>
        <dbReference type="Pfam" id="PF13480"/>
    </source>
</evidence>
<organism evidence="2 3">
    <name type="scientific">Paraburkholderia hospita</name>
    <dbReference type="NCBI Taxonomy" id="169430"/>
    <lineage>
        <taxon>Bacteria</taxon>
        <taxon>Pseudomonadati</taxon>
        <taxon>Pseudomonadota</taxon>
        <taxon>Betaproteobacteria</taxon>
        <taxon>Burkholderiales</taxon>
        <taxon>Burkholderiaceae</taxon>
        <taxon>Paraburkholderia</taxon>
    </lineage>
</organism>
<dbReference type="KEGG" id="phs:C2L64_13420"/>
<dbReference type="Gene3D" id="3.40.630.30">
    <property type="match status" value="1"/>
</dbReference>
<protein>
    <submittedName>
        <fullName evidence="2">GNAT family N-acetyltransferase</fullName>
    </submittedName>
</protein>
<proteinExistence type="predicted"/>
<dbReference type="SUPFAM" id="SSF55729">
    <property type="entry name" value="Acyl-CoA N-acyltransferases (Nat)"/>
    <property type="match status" value="1"/>
</dbReference>
<evidence type="ECO:0000313" key="3">
    <source>
        <dbReference type="Proteomes" id="UP000236649"/>
    </source>
</evidence>
<dbReference type="Pfam" id="PF13480">
    <property type="entry name" value="Acetyltransf_6"/>
    <property type="match status" value="1"/>
</dbReference>
<sequence>MDEPNLRLDIVSDPVEFRALKPEWNELWSRAEGRYHQAFTACWLCWTKVAQPRGRKLCCITLRQQGRLVMVWPLVVYRKLCWTVVRPLASESTDYTNILVQDGPTARKAIERAWCAVQKRCGADIILLPFLNADSKLFELASRKRGVVTKTVHPVAVAMLRSETDWRSFSSSLGTLFKNKPGALERRLSKKGDVRIRFLGPEDGEENARLVDWMFHCKRQWADRVDKKGAWLYSMEYRNFLVALLNQTDGEVIARLVVVSLDGAPLAVNILGLGKTCVDDLIGGFDPAYSRQSPGAIATEHCVKWALEHQLDLDCGAGSEKYKGYWSRNHILTMWSMQIANTRWGLLAFQGENLRRLFRWQPPVDKTEESLAAV</sequence>